<organism evidence="2 3">
    <name type="scientific">Candolleomyces eurysporus</name>
    <dbReference type="NCBI Taxonomy" id="2828524"/>
    <lineage>
        <taxon>Eukaryota</taxon>
        <taxon>Fungi</taxon>
        <taxon>Dikarya</taxon>
        <taxon>Basidiomycota</taxon>
        <taxon>Agaricomycotina</taxon>
        <taxon>Agaricomycetes</taxon>
        <taxon>Agaricomycetidae</taxon>
        <taxon>Agaricales</taxon>
        <taxon>Agaricineae</taxon>
        <taxon>Psathyrellaceae</taxon>
        <taxon>Candolleomyces</taxon>
    </lineage>
</organism>
<dbReference type="InterPro" id="IPR051320">
    <property type="entry name" value="Viral_Replic_Matur_Polypro"/>
</dbReference>
<dbReference type="PANTHER" id="PTHR33064">
    <property type="entry name" value="POL PROTEIN"/>
    <property type="match status" value="1"/>
</dbReference>
<feature type="non-terminal residue" evidence="2">
    <location>
        <position position="458"/>
    </location>
</feature>
<evidence type="ECO:0000313" key="2">
    <source>
        <dbReference type="EMBL" id="KAJ2923964.1"/>
    </source>
</evidence>
<dbReference type="CDD" id="cd01647">
    <property type="entry name" value="RT_LTR"/>
    <property type="match status" value="1"/>
</dbReference>
<evidence type="ECO:0000313" key="3">
    <source>
        <dbReference type="Proteomes" id="UP001140091"/>
    </source>
</evidence>
<proteinExistence type="predicted"/>
<dbReference type="InterPro" id="IPR043502">
    <property type="entry name" value="DNA/RNA_pol_sf"/>
</dbReference>
<protein>
    <recommendedName>
        <fullName evidence="1">Reverse transcriptase/retrotransposon-derived protein RNase H-like domain-containing protein</fullName>
    </recommendedName>
</protein>
<accession>A0A9W8MCU5</accession>
<comment type="caution">
    <text evidence="2">The sequence shown here is derived from an EMBL/GenBank/DDBJ whole genome shotgun (WGS) entry which is preliminary data.</text>
</comment>
<sequence>MNIYPDGFLSTKEEKLVHHLLKTCEDSFAWDESEKGIFSGLQPKVIKILKEKQAAGVIELSNAAYQSQWFWVLKKDGKSLWIVHNLQPLNTVTIKDSAVPPTIEPYAESFAGCTCYSVLDLFVGFDQRKLHPDSRNLTTFQSPLGTFQLTRILMGYTNLQQVQHGDLTFILQDEIPHVTMPFIDDVPVRGPEKQYELPHGGYKMIPNNPGIQRFVWEHVHNVLRVVWRVKKAGGMFSGPKAKICVPEAVIPVSKVFLGQLALCRCSFGPDELEAMEKIKILVTQCPTIRPIDYNSDGKVILAVDSSHIAIGYILSQMGANNLRYLSRFGSITWNEQEHCYSQAKIKLFGLLCALKDVRIYIIAVKKLVVKTDTRYIKGMINNPDIQPNATINCWIAGILLFDFELRHIPARNHVLNYASIPQSEKATAKDQKIVDITNYLSTLGRLEGITNGEFAKFL</sequence>
<dbReference type="PANTHER" id="PTHR33064:SF37">
    <property type="entry name" value="RIBONUCLEASE H"/>
    <property type="match status" value="1"/>
</dbReference>
<gene>
    <name evidence="2" type="ORF">H1R20_g13126</name>
</gene>
<dbReference type="SUPFAM" id="SSF56672">
    <property type="entry name" value="DNA/RNA polymerases"/>
    <property type="match status" value="1"/>
</dbReference>
<evidence type="ECO:0000259" key="1">
    <source>
        <dbReference type="Pfam" id="PF17919"/>
    </source>
</evidence>
<name>A0A9W8MCU5_9AGAR</name>
<dbReference type="OrthoDB" id="3037028at2759"/>
<dbReference type="EMBL" id="JANBPK010001261">
    <property type="protein sequence ID" value="KAJ2923964.1"/>
    <property type="molecule type" value="Genomic_DNA"/>
</dbReference>
<keyword evidence="3" id="KW-1185">Reference proteome</keyword>
<dbReference type="Pfam" id="PF17919">
    <property type="entry name" value="RT_RNaseH_2"/>
    <property type="match status" value="1"/>
</dbReference>
<reference evidence="2" key="1">
    <citation type="submission" date="2022-06" db="EMBL/GenBank/DDBJ databases">
        <title>Genome Sequence of Candolleomyces eurysporus.</title>
        <authorList>
            <person name="Buettner E."/>
        </authorList>
    </citation>
    <scope>NUCLEOTIDE SEQUENCE</scope>
    <source>
        <strain evidence="2">VTCC 930004</strain>
    </source>
</reference>
<dbReference type="AlphaFoldDB" id="A0A9W8MCU5"/>
<feature type="domain" description="Reverse transcriptase/retrotransposon-derived protein RNase H-like" evidence="1">
    <location>
        <begin position="268"/>
        <end position="363"/>
    </location>
</feature>
<dbReference type="InterPro" id="IPR041577">
    <property type="entry name" value="RT_RNaseH_2"/>
</dbReference>
<dbReference type="Gene3D" id="3.10.10.10">
    <property type="entry name" value="HIV Type 1 Reverse Transcriptase, subunit A, domain 1"/>
    <property type="match status" value="1"/>
</dbReference>
<dbReference type="Proteomes" id="UP001140091">
    <property type="component" value="Unassembled WGS sequence"/>
</dbReference>